<dbReference type="InterPro" id="IPR050357">
    <property type="entry name" value="Arrestin_domain-protein"/>
</dbReference>
<dbReference type="Ensembl" id="ENSPNAT00000002049.2">
    <property type="protein sequence ID" value="ENSPNAP00000027631.2"/>
    <property type="gene ID" value="ENSPNAG00000013143.2"/>
</dbReference>
<dbReference type="AlphaFoldDB" id="A0A3B4DX45"/>
<dbReference type="InterPro" id="IPR011022">
    <property type="entry name" value="Arrestin_C-like"/>
</dbReference>
<feature type="region of interest" description="Disordered" evidence="2">
    <location>
        <begin position="383"/>
        <end position="485"/>
    </location>
</feature>
<dbReference type="PANTHER" id="PTHR11188:SF135">
    <property type="entry name" value="ARRESTIN DOMAIN CONTAINING 3-LIKE-RELATED"/>
    <property type="match status" value="1"/>
</dbReference>
<dbReference type="GO" id="GO:0007399">
    <property type="term" value="P:nervous system development"/>
    <property type="evidence" value="ECO:0007669"/>
    <property type="project" value="UniProtKB-ARBA"/>
</dbReference>
<dbReference type="STRING" id="42514.ENSPNAP00000027631"/>
<accession>A0A3B4DX45</accession>
<dbReference type="GeneID" id="108426241"/>
<sequence>MSTPTSGKANMSSTIKELTLNYDPVNEANTFSSGDVLQGRVFLEVAKEAKINYLYIKCKGDADVSWSEGSGDDEDSYHAHERYFKLKQVFIQDPSKPAKKEPNVIITTGETYGNVVRPGRHAFPFSFQLPSGNMPRSFKAYYGSVVYILEVRLGRSWKMDRTAKIEFNFVPRIDAGVNFMSPQSAAIDKKMKLFTSGSASMRATIDRTGYMQGDVIRVSTSVENSSSRQLKLKYKLEQIQGFYAQNSSKHSYKTIFKLVGDPVPTGSKQIVNTDLKIPPNLELTVANSSIIKLEYILKVYLDVPYASDPEIKFPVTILPVGQLFGPQQSSPSFQHNDPYPPPQAAFGPSPPPQVAFGPSPPGAAFGPAPVLYPSLYPSPVYPQPANPEAPPSYTDVYPNQNPTVPGFQRPPSAPSCNPPPYSAMGYPGPSAPQQNPAPSAPEFCPNPSNPPYSQAGGPPGYWPNSANPTNQSEPYPTKPPEEKHA</sequence>
<dbReference type="OrthoDB" id="2333384at2759"/>
<evidence type="ECO:0000313" key="5">
    <source>
        <dbReference type="Proteomes" id="UP001501920"/>
    </source>
</evidence>
<dbReference type="GeneTree" id="ENSGT00940000164012"/>
<name>A0A3B4DX45_PYGNA</name>
<dbReference type="Pfam" id="PF00339">
    <property type="entry name" value="Arrestin_N"/>
    <property type="match status" value="1"/>
</dbReference>
<feature type="domain" description="Arrestin C-terminal-like" evidence="3">
    <location>
        <begin position="195"/>
        <end position="322"/>
    </location>
</feature>
<dbReference type="Proteomes" id="UP001501920">
    <property type="component" value="Chromosome 20"/>
</dbReference>
<evidence type="ECO:0000259" key="3">
    <source>
        <dbReference type="SMART" id="SM01017"/>
    </source>
</evidence>
<evidence type="ECO:0000313" key="4">
    <source>
        <dbReference type="Ensembl" id="ENSPNAP00000027631.2"/>
    </source>
</evidence>
<reference evidence="4" key="3">
    <citation type="submission" date="2025-09" db="UniProtKB">
        <authorList>
            <consortium name="Ensembl"/>
        </authorList>
    </citation>
    <scope>IDENTIFICATION</scope>
</reference>
<dbReference type="RefSeq" id="XP_017551080.2">
    <property type="nucleotide sequence ID" value="XM_017695591.2"/>
</dbReference>
<reference evidence="4" key="2">
    <citation type="submission" date="2025-08" db="UniProtKB">
        <authorList>
            <consortium name="Ensembl"/>
        </authorList>
    </citation>
    <scope>IDENTIFICATION</scope>
</reference>
<protein>
    <recommendedName>
        <fullName evidence="3">Arrestin C-terminal-like domain-containing protein</fullName>
    </recommendedName>
</protein>
<comment type="similarity">
    <text evidence="1">Belongs to the arrestin family.</text>
</comment>
<feature type="compositionally biased region" description="Polar residues" evidence="2">
    <location>
        <begin position="464"/>
        <end position="474"/>
    </location>
</feature>
<dbReference type="Gene3D" id="2.60.40.640">
    <property type="match status" value="2"/>
</dbReference>
<feature type="compositionally biased region" description="Low complexity" evidence="2">
    <location>
        <begin position="427"/>
        <end position="441"/>
    </location>
</feature>
<dbReference type="GO" id="GO:0015031">
    <property type="term" value="P:protein transport"/>
    <property type="evidence" value="ECO:0007669"/>
    <property type="project" value="TreeGrafter"/>
</dbReference>
<reference evidence="4 5" key="1">
    <citation type="submission" date="2020-10" db="EMBL/GenBank/DDBJ databases">
        <title>Pygocentrus nattereri (red-bellied piranha) genome, fPygNat1, primary haplotype.</title>
        <authorList>
            <person name="Myers G."/>
            <person name="Meyer A."/>
            <person name="Karagic N."/>
            <person name="Pippel M."/>
            <person name="Winkler S."/>
            <person name="Tracey A."/>
            <person name="Wood J."/>
            <person name="Formenti G."/>
            <person name="Howe K."/>
            <person name="Fedrigo O."/>
            <person name="Jarvis E.D."/>
        </authorList>
    </citation>
    <scope>NUCLEOTIDE SEQUENCE [LARGE SCALE GENOMIC DNA]</scope>
</reference>
<dbReference type="PRINTS" id="PR01217">
    <property type="entry name" value="PRICHEXTENSN"/>
</dbReference>
<organism evidence="4 5">
    <name type="scientific">Pygocentrus nattereri</name>
    <name type="common">Red-bellied piranha</name>
    <dbReference type="NCBI Taxonomy" id="42514"/>
    <lineage>
        <taxon>Eukaryota</taxon>
        <taxon>Metazoa</taxon>
        <taxon>Chordata</taxon>
        <taxon>Craniata</taxon>
        <taxon>Vertebrata</taxon>
        <taxon>Euteleostomi</taxon>
        <taxon>Actinopterygii</taxon>
        <taxon>Neopterygii</taxon>
        <taxon>Teleostei</taxon>
        <taxon>Ostariophysi</taxon>
        <taxon>Characiformes</taxon>
        <taxon>Characoidei</taxon>
        <taxon>Pygocentrus</taxon>
    </lineage>
</organism>
<proteinExistence type="inferred from homology"/>
<feature type="compositionally biased region" description="Pro residues" evidence="2">
    <location>
        <begin position="411"/>
        <end position="421"/>
    </location>
</feature>
<dbReference type="InterPro" id="IPR011021">
    <property type="entry name" value="Arrestin-like_N"/>
</dbReference>
<dbReference type="SUPFAM" id="SSF81296">
    <property type="entry name" value="E set domains"/>
    <property type="match status" value="2"/>
</dbReference>
<dbReference type="InterPro" id="IPR014756">
    <property type="entry name" value="Ig_E-set"/>
</dbReference>
<evidence type="ECO:0000256" key="2">
    <source>
        <dbReference type="SAM" id="MobiDB-lite"/>
    </source>
</evidence>
<evidence type="ECO:0000256" key="1">
    <source>
        <dbReference type="ARBA" id="ARBA00005298"/>
    </source>
</evidence>
<dbReference type="PANTHER" id="PTHR11188">
    <property type="entry name" value="ARRESTIN DOMAIN CONTAINING PROTEIN"/>
    <property type="match status" value="1"/>
</dbReference>
<dbReference type="InterPro" id="IPR014752">
    <property type="entry name" value="Arrestin-like_C"/>
</dbReference>
<dbReference type="Pfam" id="PF02752">
    <property type="entry name" value="Arrestin_C"/>
    <property type="match status" value="1"/>
</dbReference>
<feature type="compositionally biased region" description="Polar residues" evidence="2">
    <location>
        <begin position="326"/>
        <end position="335"/>
    </location>
</feature>
<feature type="region of interest" description="Disordered" evidence="2">
    <location>
        <begin position="326"/>
        <end position="360"/>
    </location>
</feature>
<feature type="compositionally biased region" description="Pro residues" evidence="2">
    <location>
        <begin position="338"/>
        <end position="360"/>
    </location>
</feature>
<dbReference type="GO" id="GO:0005737">
    <property type="term" value="C:cytoplasm"/>
    <property type="evidence" value="ECO:0007669"/>
    <property type="project" value="TreeGrafter"/>
</dbReference>
<keyword evidence="5" id="KW-1185">Reference proteome</keyword>
<dbReference type="SMART" id="SM01017">
    <property type="entry name" value="Arrestin_C"/>
    <property type="match status" value="1"/>
</dbReference>
<dbReference type="GO" id="GO:0005886">
    <property type="term" value="C:plasma membrane"/>
    <property type="evidence" value="ECO:0007669"/>
    <property type="project" value="TreeGrafter"/>
</dbReference>